<dbReference type="PROSITE" id="PS50280">
    <property type="entry name" value="SET"/>
    <property type="match status" value="1"/>
</dbReference>
<feature type="region of interest" description="Disordered" evidence="6">
    <location>
        <begin position="1"/>
        <end position="35"/>
    </location>
</feature>
<dbReference type="InterPro" id="IPR001214">
    <property type="entry name" value="SET_dom"/>
</dbReference>
<dbReference type="InterPro" id="IPR046341">
    <property type="entry name" value="SET_dom_sf"/>
</dbReference>
<keyword evidence="4" id="KW-0805">Transcription regulation</keyword>
<dbReference type="InterPro" id="IPR026489">
    <property type="entry name" value="CXC_dom"/>
</dbReference>
<dbReference type="EMBL" id="KZ678135">
    <property type="protein sequence ID" value="PSN67063.1"/>
    <property type="molecule type" value="Genomic_DNA"/>
</dbReference>
<evidence type="ECO:0000256" key="4">
    <source>
        <dbReference type="ARBA" id="ARBA00023015"/>
    </source>
</evidence>
<keyword evidence="5" id="KW-0804">Transcription</keyword>
<sequence length="291" mass="31875">MPPLRRKARTKFSDTNSSRSGSIASRSATPSGRQTSLQHLYKRYPNLGKPLSQKEWAGCKCEGECRPSSCSCLRDGAPCRQSCSCGPACAHQFPACACKASNGCGRWCPCFLTHHQCNPGCPCPAGTCDVEEDLPKVEVKVSTIKTAGFGLFAGEFIPKGRLIRRFEGEIVPTPSIEDWDLFDISKGKFLCFSCPKHLLTFPGGHSIQIAKEGAFYINEKPFSEANAEFRYMEGRRRREVVARAKRDILPGEEIFAQYSDGTQWVLAFPGGSACLAHKSTATLAFPFTISG</sequence>
<evidence type="ECO:0000256" key="6">
    <source>
        <dbReference type="SAM" id="MobiDB-lite"/>
    </source>
</evidence>
<dbReference type="GO" id="GO:0031507">
    <property type="term" value="P:heterochromatin formation"/>
    <property type="evidence" value="ECO:0007669"/>
    <property type="project" value="TreeGrafter"/>
</dbReference>
<dbReference type="Gene3D" id="2.170.270.10">
    <property type="entry name" value="SET domain"/>
    <property type="match status" value="1"/>
</dbReference>
<evidence type="ECO:0000259" key="7">
    <source>
        <dbReference type="PROSITE" id="PS50280"/>
    </source>
</evidence>
<evidence type="ECO:0000256" key="3">
    <source>
        <dbReference type="ARBA" id="ARBA00022691"/>
    </source>
</evidence>
<evidence type="ECO:0000256" key="1">
    <source>
        <dbReference type="ARBA" id="ARBA00022603"/>
    </source>
</evidence>
<keyword evidence="2" id="KW-0808">Transferase</keyword>
<name>A0A2T2NNS4_CORCC</name>
<feature type="compositionally biased region" description="Low complexity" evidence="6">
    <location>
        <begin position="17"/>
        <end position="28"/>
    </location>
</feature>
<dbReference type="GO" id="GO:0046976">
    <property type="term" value="F:histone H3K27 methyltransferase activity"/>
    <property type="evidence" value="ECO:0007669"/>
    <property type="project" value="TreeGrafter"/>
</dbReference>
<dbReference type="SUPFAM" id="SSF82199">
    <property type="entry name" value="SET domain"/>
    <property type="match status" value="1"/>
</dbReference>
<dbReference type="GO" id="GO:0003682">
    <property type="term" value="F:chromatin binding"/>
    <property type="evidence" value="ECO:0007669"/>
    <property type="project" value="TreeGrafter"/>
</dbReference>
<protein>
    <submittedName>
        <fullName evidence="9">SET domain-containing protein</fullName>
    </submittedName>
</protein>
<dbReference type="PANTHER" id="PTHR45747:SF4">
    <property type="entry name" value="HISTONE-LYSINE N-METHYLTRANSFERASE E(Z)"/>
    <property type="match status" value="1"/>
</dbReference>
<organism evidence="9 10">
    <name type="scientific">Corynespora cassiicola Philippines</name>
    <dbReference type="NCBI Taxonomy" id="1448308"/>
    <lineage>
        <taxon>Eukaryota</taxon>
        <taxon>Fungi</taxon>
        <taxon>Dikarya</taxon>
        <taxon>Ascomycota</taxon>
        <taxon>Pezizomycotina</taxon>
        <taxon>Dothideomycetes</taxon>
        <taxon>Pleosporomycetidae</taxon>
        <taxon>Pleosporales</taxon>
        <taxon>Corynesporascaceae</taxon>
        <taxon>Corynespora</taxon>
    </lineage>
</organism>
<dbReference type="Proteomes" id="UP000240883">
    <property type="component" value="Unassembled WGS sequence"/>
</dbReference>
<evidence type="ECO:0000259" key="8">
    <source>
        <dbReference type="PROSITE" id="PS51633"/>
    </source>
</evidence>
<keyword evidence="1" id="KW-0489">Methyltransferase</keyword>
<dbReference type="GO" id="GO:0005634">
    <property type="term" value="C:nucleus"/>
    <property type="evidence" value="ECO:0007669"/>
    <property type="project" value="TreeGrafter"/>
</dbReference>
<keyword evidence="10" id="KW-1185">Reference proteome</keyword>
<reference evidence="9 10" key="1">
    <citation type="journal article" date="2018" name="Front. Microbiol.">
        <title>Genome-Wide Analysis of Corynespora cassiicola Leaf Fall Disease Putative Effectors.</title>
        <authorList>
            <person name="Lopez D."/>
            <person name="Ribeiro S."/>
            <person name="Label P."/>
            <person name="Fumanal B."/>
            <person name="Venisse J.S."/>
            <person name="Kohler A."/>
            <person name="de Oliveira R.R."/>
            <person name="Labutti K."/>
            <person name="Lipzen A."/>
            <person name="Lail K."/>
            <person name="Bauer D."/>
            <person name="Ohm R.A."/>
            <person name="Barry K.W."/>
            <person name="Spatafora J."/>
            <person name="Grigoriev I.V."/>
            <person name="Martin F.M."/>
            <person name="Pujade-Renaud V."/>
        </authorList>
    </citation>
    <scope>NUCLEOTIDE SEQUENCE [LARGE SCALE GENOMIC DNA]</scope>
    <source>
        <strain evidence="9 10">Philippines</strain>
    </source>
</reference>
<dbReference type="PANTHER" id="PTHR45747">
    <property type="entry name" value="HISTONE-LYSINE N-METHYLTRANSFERASE E(Z)"/>
    <property type="match status" value="1"/>
</dbReference>
<dbReference type="PROSITE" id="PS51633">
    <property type="entry name" value="CXC"/>
    <property type="match status" value="1"/>
</dbReference>
<gene>
    <name evidence="9" type="ORF">BS50DRAFT_381342</name>
</gene>
<feature type="domain" description="CXC" evidence="8">
    <location>
        <begin position="42"/>
        <end position="142"/>
    </location>
</feature>
<dbReference type="InterPro" id="IPR045318">
    <property type="entry name" value="EZH1/2-like"/>
</dbReference>
<dbReference type="AlphaFoldDB" id="A0A2T2NNS4"/>
<dbReference type="STRING" id="1448308.A0A2T2NNS4"/>
<accession>A0A2T2NNS4</accession>
<dbReference type="GO" id="GO:0032259">
    <property type="term" value="P:methylation"/>
    <property type="evidence" value="ECO:0007669"/>
    <property type="project" value="UniProtKB-KW"/>
</dbReference>
<evidence type="ECO:0000256" key="2">
    <source>
        <dbReference type="ARBA" id="ARBA00022679"/>
    </source>
</evidence>
<dbReference type="Pfam" id="PF00856">
    <property type="entry name" value="SET"/>
    <property type="match status" value="1"/>
</dbReference>
<evidence type="ECO:0000313" key="10">
    <source>
        <dbReference type="Proteomes" id="UP000240883"/>
    </source>
</evidence>
<evidence type="ECO:0000256" key="5">
    <source>
        <dbReference type="ARBA" id="ARBA00023163"/>
    </source>
</evidence>
<evidence type="ECO:0000313" key="9">
    <source>
        <dbReference type="EMBL" id="PSN67063.1"/>
    </source>
</evidence>
<proteinExistence type="predicted"/>
<feature type="domain" description="SET" evidence="7">
    <location>
        <begin position="135"/>
        <end position="259"/>
    </location>
</feature>
<feature type="compositionally biased region" description="Basic residues" evidence="6">
    <location>
        <begin position="1"/>
        <end position="10"/>
    </location>
</feature>
<keyword evidence="3" id="KW-0949">S-adenosyl-L-methionine</keyword>
<dbReference type="OrthoDB" id="3795759at2759"/>